<name>A0ABP6GC34_9ACTN</name>
<dbReference type="EMBL" id="BAAASL010000016">
    <property type="protein sequence ID" value="GAA2721068.1"/>
    <property type="molecule type" value="Genomic_DNA"/>
</dbReference>
<accession>A0ABP6GC34</accession>
<evidence type="ECO:0000256" key="1">
    <source>
        <dbReference type="SAM" id="MobiDB-lite"/>
    </source>
</evidence>
<comment type="caution">
    <text evidence="2">The sequence shown here is derived from an EMBL/GenBank/DDBJ whole genome shotgun (WGS) entry which is preliminary data.</text>
</comment>
<sequence>MAEAEVPPEEFVTPGRDRARARVVHDALRQLAAGSAGDVLQEMAREVLAGRTGLREAVQVGAYADALLERFVQARAAWERLPEAEREHHAEQARRHLAGDGEH</sequence>
<dbReference type="RefSeq" id="WP_344437051.1">
    <property type="nucleotide sequence ID" value="NZ_BAAASL010000016.1"/>
</dbReference>
<protein>
    <submittedName>
        <fullName evidence="2">Uncharacterized protein</fullName>
    </submittedName>
</protein>
<organism evidence="2 3">
    <name type="scientific">Streptomyces luteosporeus</name>
    <dbReference type="NCBI Taxonomy" id="173856"/>
    <lineage>
        <taxon>Bacteria</taxon>
        <taxon>Bacillati</taxon>
        <taxon>Actinomycetota</taxon>
        <taxon>Actinomycetes</taxon>
        <taxon>Kitasatosporales</taxon>
        <taxon>Streptomycetaceae</taxon>
        <taxon>Streptomyces</taxon>
    </lineage>
</organism>
<reference evidence="3" key="1">
    <citation type="journal article" date="2019" name="Int. J. Syst. Evol. Microbiol.">
        <title>The Global Catalogue of Microorganisms (GCM) 10K type strain sequencing project: providing services to taxonomists for standard genome sequencing and annotation.</title>
        <authorList>
            <consortium name="The Broad Institute Genomics Platform"/>
            <consortium name="The Broad Institute Genome Sequencing Center for Infectious Disease"/>
            <person name="Wu L."/>
            <person name="Ma J."/>
        </authorList>
    </citation>
    <scope>NUCLEOTIDE SEQUENCE [LARGE SCALE GENOMIC DNA]</scope>
    <source>
        <strain evidence="3">JCM 4542</strain>
    </source>
</reference>
<dbReference type="Proteomes" id="UP001500886">
    <property type="component" value="Unassembled WGS sequence"/>
</dbReference>
<evidence type="ECO:0000313" key="2">
    <source>
        <dbReference type="EMBL" id="GAA2721068.1"/>
    </source>
</evidence>
<evidence type="ECO:0000313" key="3">
    <source>
        <dbReference type="Proteomes" id="UP001500886"/>
    </source>
</evidence>
<proteinExistence type="predicted"/>
<feature type="region of interest" description="Disordered" evidence="1">
    <location>
        <begin position="83"/>
        <end position="103"/>
    </location>
</feature>
<gene>
    <name evidence="2" type="ORF">GCM10010315_42960</name>
</gene>
<keyword evidence="3" id="KW-1185">Reference proteome</keyword>